<evidence type="ECO:0000256" key="1">
    <source>
        <dbReference type="SAM" id="MobiDB-lite"/>
    </source>
</evidence>
<evidence type="ECO:0000313" key="3">
    <source>
        <dbReference type="Proteomes" id="UP000887159"/>
    </source>
</evidence>
<dbReference type="AlphaFoldDB" id="A0A8X6S0D0"/>
<dbReference type="Proteomes" id="UP000887159">
    <property type="component" value="Unassembled WGS sequence"/>
</dbReference>
<proteinExistence type="predicted"/>
<comment type="caution">
    <text evidence="2">The sequence shown here is derived from an EMBL/GenBank/DDBJ whole genome shotgun (WGS) entry which is preliminary data.</text>
</comment>
<name>A0A8X6S0D0_TRICX</name>
<reference evidence="2" key="1">
    <citation type="submission" date="2020-08" db="EMBL/GenBank/DDBJ databases">
        <title>Multicomponent nature underlies the extraordinary mechanical properties of spider dragline silk.</title>
        <authorList>
            <person name="Kono N."/>
            <person name="Nakamura H."/>
            <person name="Mori M."/>
            <person name="Yoshida Y."/>
            <person name="Ohtoshi R."/>
            <person name="Malay A.D."/>
            <person name="Moran D.A.P."/>
            <person name="Tomita M."/>
            <person name="Numata K."/>
            <person name="Arakawa K."/>
        </authorList>
    </citation>
    <scope>NUCLEOTIDE SEQUENCE</scope>
</reference>
<gene>
    <name evidence="2" type="ORF">TNCV_3270041</name>
</gene>
<accession>A0A8X6S0D0</accession>
<sequence length="85" mass="9594">MECQSSDIKLYPPMGKNFKGDGNLVSQTGKYPYVFVIEDTVDRVCDTFCEIPDKSIRQASNDIPFRSNTSRSRVTDLNSVNQSTH</sequence>
<keyword evidence="3" id="KW-1185">Reference proteome</keyword>
<evidence type="ECO:0000313" key="2">
    <source>
        <dbReference type="EMBL" id="GFY05132.1"/>
    </source>
</evidence>
<organism evidence="2 3">
    <name type="scientific">Trichonephila clavipes</name>
    <name type="common">Golden silk orbweaver</name>
    <name type="synonym">Nephila clavipes</name>
    <dbReference type="NCBI Taxonomy" id="2585209"/>
    <lineage>
        <taxon>Eukaryota</taxon>
        <taxon>Metazoa</taxon>
        <taxon>Ecdysozoa</taxon>
        <taxon>Arthropoda</taxon>
        <taxon>Chelicerata</taxon>
        <taxon>Arachnida</taxon>
        <taxon>Araneae</taxon>
        <taxon>Araneomorphae</taxon>
        <taxon>Entelegynae</taxon>
        <taxon>Araneoidea</taxon>
        <taxon>Nephilidae</taxon>
        <taxon>Trichonephila</taxon>
    </lineage>
</organism>
<feature type="region of interest" description="Disordered" evidence="1">
    <location>
        <begin position="62"/>
        <end position="85"/>
    </location>
</feature>
<protein>
    <submittedName>
        <fullName evidence="2">Uncharacterized protein</fullName>
    </submittedName>
</protein>
<dbReference type="EMBL" id="BMAU01021249">
    <property type="protein sequence ID" value="GFY05132.1"/>
    <property type="molecule type" value="Genomic_DNA"/>
</dbReference>